<sequence length="167" mass="18524">MFANISKVWHGWGYMIALLPCGTRVLGSIPSLKSFYLFSPFSLSALSLQDMLPHAHVASPRVLCLARKQPHHRTGWRASPGGLDAVYFLRTSLGFCSGFYHVSLPCLSGPKVVRCLVNPLLKFGKSVFLPPVFLFNILTVSSHHTEETVFTTSILDSCQEKLILIFS</sequence>
<gene>
    <name evidence="1" type="ORF">GOODEAATRI_032562</name>
</gene>
<evidence type="ECO:0008006" key="3">
    <source>
        <dbReference type="Google" id="ProtNLM"/>
    </source>
</evidence>
<protein>
    <recommendedName>
        <fullName evidence="3">Secreted protein</fullName>
    </recommendedName>
</protein>
<evidence type="ECO:0000313" key="1">
    <source>
        <dbReference type="EMBL" id="MEQ2170166.1"/>
    </source>
</evidence>
<proteinExistence type="predicted"/>
<dbReference type="EMBL" id="JAHRIO010036129">
    <property type="protein sequence ID" value="MEQ2170166.1"/>
    <property type="molecule type" value="Genomic_DNA"/>
</dbReference>
<keyword evidence="2" id="KW-1185">Reference proteome</keyword>
<name>A0ABV0NFL0_9TELE</name>
<evidence type="ECO:0000313" key="2">
    <source>
        <dbReference type="Proteomes" id="UP001476798"/>
    </source>
</evidence>
<accession>A0ABV0NFL0</accession>
<organism evidence="1 2">
    <name type="scientific">Goodea atripinnis</name>
    <dbReference type="NCBI Taxonomy" id="208336"/>
    <lineage>
        <taxon>Eukaryota</taxon>
        <taxon>Metazoa</taxon>
        <taxon>Chordata</taxon>
        <taxon>Craniata</taxon>
        <taxon>Vertebrata</taxon>
        <taxon>Euteleostomi</taxon>
        <taxon>Actinopterygii</taxon>
        <taxon>Neopterygii</taxon>
        <taxon>Teleostei</taxon>
        <taxon>Neoteleostei</taxon>
        <taxon>Acanthomorphata</taxon>
        <taxon>Ovalentaria</taxon>
        <taxon>Atherinomorphae</taxon>
        <taxon>Cyprinodontiformes</taxon>
        <taxon>Goodeidae</taxon>
        <taxon>Goodea</taxon>
    </lineage>
</organism>
<comment type="caution">
    <text evidence="1">The sequence shown here is derived from an EMBL/GenBank/DDBJ whole genome shotgun (WGS) entry which is preliminary data.</text>
</comment>
<reference evidence="1 2" key="1">
    <citation type="submission" date="2021-06" db="EMBL/GenBank/DDBJ databases">
        <authorList>
            <person name="Palmer J.M."/>
        </authorList>
    </citation>
    <scope>NUCLEOTIDE SEQUENCE [LARGE SCALE GENOMIC DNA]</scope>
    <source>
        <strain evidence="1 2">GA_2019</strain>
        <tissue evidence="1">Muscle</tissue>
    </source>
</reference>
<dbReference type="Proteomes" id="UP001476798">
    <property type="component" value="Unassembled WGS sequence"/>
</dbReference>